<dbReference type="OrthoDB" id="9793197at2"/>
<comment type="caution">
    <text evidence="1">The sequence shown here is derived from an EMBL/GenBank/DDBJ whole genome shotgun (WGS) entry which is preliminary data.</text>
</comment>
<protein>
    <recommendedName>
        <fullName evidence="3">DUF2007 domain-containing protein</fullName>
    </recommendedName>
</protein>
<gene>
    <name evidence="1" type="ORF">AXX12_17280</name>
</gene>
<evidence type="ECO:0008006" key="3">
    <source>
        <dbReference type="Google" id="ProtNLM"/>
    </source>
</evidence>
<organism evidence="1 2">
    <name type="scientific">Anaerosporomusa subterranea</name>
    <dbReference type="NCBI Taxonomy" id="1794912"/>
    <lineage>
        <taxon>Bacteria</taxon>
        <taxon>Bacillati</taxon>
        <taxon>Bacillota</taxon>
        <taxon>Negativicutes</taxon>
        <taxon>Acetonemataceae</taxon>
        <taxon>Anaerosporomusa</taxon>
    </lineage>
</organism>
<reference evidence="1 2" key="1">
    <citation type="submission" date="2016-02" db="EMBL/GenBank/DDBJ databases">
        <title>Anaerosporomusa subterraneum gen. nov., sp. nov., a spore-forming obligate anaerobe isolated from saprolite.</title>
        <authorList>
            <person name="Choi J.K."/>
            <person name="Shah M."/>
            <person name="Yee N."/>
        </authorList>
    </citation>
    <scope>NUCLEOTIDE SEQUENCE [LARGE SCALE GENOMIC DNA]</scope>
    <source>
        <strain evidence="1 2">RU4</strain>
    </source>
</reference>
<keyword evidence="2" id="KW-1185">Reference proteome</keyword>
<accession>A0A154BUW1</accession>
<dbReference type="Proteomes" id="UP000076268">
    <property type="component" value="Unassembled WGS sequence"/>
</dbReference>
<dbReference type="EMBL" id="LSGP01000006">
    <property type="protein sequence ID" value="KYZ77814.1"/>
    <property type="molecule type" value="Genomic_DNA"/>
</dbReference>
<evidence type="ECO:0000313" key="1">
    <source>
        <dbReference type="EMBL" id="KYZ77814.1"/>
    </source>
</evidence>
<dbReference type="STRING" id="1794912.AXX12_17280"/>
<proteinExistence type="predicted"/>
<evidence type="ECO:0000313" key="2">
    <source>
        <dbReference type="Proteomes" id="UP000076268"/>
    </source>
</evidence>
<dbReference type="RefSeq" id="WP_066237648.1">
    <property type="nucleotide sequence ID" value="NZ_LSGP01000006.1"/>
</dbReference>
<name>A0A154BUW1_ANASB</name>
<dbReference type="AlphaFoldDB" id="A0A154BUW1"/>
<sequence>MDYVIIGVLEHEIEASLLEAVLQDQGISYRLRSYRDIAYDGLFQASLGWGVIYADAANREEILAILADIRIPQEDS</sequence>